<evidence type="ECO:0000313" key="9">
    <source>
        <dbReference type="EMBL" id="MFL0249750.1"/>
    </source>
</evidence>
<evidence type="ECO:0000256" key="2">
    <source>
        <dbReference type="ARBA" id="ARBA00023015"/>
    </source>
</evidence>
<dbReference type="PROSITE" id="PS50995">
    <property type="entry name" value="HTH_MARR_2"/>
    <property type="match status" value="1"/>
</dbReference>
<dbReference type="Gene3D" id="1.10.10.10">
    <property type="entry name" value="Winged helix-like DNA-binding domain superfamily/Winged helix DNA-binding domain"/>
    <property type="match status" value="1"/>
</dbReference>
<dbReference type="InterPro" id="IPR000835">
    <property type="entry name" value="HTH_MarR-typ"/>
</dbReference>
<dbReference type="InterPro" id="IPR036388">
    <property type="entry name" value="WH-like_DNA-bd_sf"/>
</dbReference>
<comment type="subcellular location">
    <subcellularLocation>
        <location evidence="1">Cytoplasm</location>
    </subcellularLocation>
</comment>
<accession>A0ABW8TCS2</accession>
<sequence length="143" mass="16881">MDKYDKIKLENQLCFPIYALSREIIKLYKPLLDKFNLTYTQYITMLVMWEDEKITFKNLGKRLHLDSGTLTPVLKKLEAMELIIKYRTKEDDRVVVAELTEKGRALKEDILEVPEKMFCNSGMNAREALELKAKLDKMLKLFE</sequence>
<evidence type="ECO:0000256" key="7">
    <source>
        <dbReference type="ARBA" id="ARBA00047207"/>
    </source>
</evidence>
<dbReference type="PANTHER" id="PTHR42756:SF1">
    <property type="entry name" value="TRANSCRIPTIONAL REPRESSOR OF EMRAB OPERON"/>
    <property type="match status" value="1"/>
</dbReference>
<dbReference type="PANTHER" id="PTHR42756">
    <property type="entry name" value="TRANSCRIPTIONAL REGULATOR, MARR"/>
    <property type="match status" value="1"/>
</dbReference>
<evidence type="ECO:0000256" key="6">
    <source>
        <dbReference type="ARBA" id="ARBA00047188"/>
    </source>
</evidence>
<keyword evidence="3" id="KW-0238">DNA-binding</keyword>
<name>A0ABW8TCS2_9CLOT</name>
<keyword evidence="4" id="KW-0804">Transcription</keyword>
<reference evidence="9 10" key="1">
    <citation type="submission" date="2024-11" db="EMBL/GenBank/DDBJ databases">
        <authorList>
            <person name="Heng Y.C."/>
            <person name="Lim A.C.H."/>
            <person name="Lee J.K.Y."/>
            <person name="Kittelmann S."/>
        </authorList>
    </citation>
    <scope>NUCLEOTIDE SEQUENCE [LARGE SCALE GENOMIC DNA]</scope>
    <source>
        <strain evidence="9 10">WILCCON 0114</strain>
    </source>
</reference>
<dbReference type="Proteomes" id="UP001623592">
    <property type="component" value="Unassembled WGS sequence"/>
</dbReference>
<evidence type="ECO:0000256" key="5">
    <source>
        <dbReference type="ARBA" id="ARBA00046337"/>
    </source>
</evidence>
<dbReference type="SMART" id="SM00347">
    <property type="entry name" value="HTH_MARR"/>
    <property type="match status" value="1"/>
</dbReference>
<proteinExistence type="inferred from homology"/>
<evidence type="ECO:0000256" key="3">
    <source>
        <dbReference type="ARBA" id="ARBA00023125"/>
    </source>
</evidence>
<dbReference type="InterPro" id="IPR055166">
    <property type="entry name" value="Transc_reg_Sar_Rot_HTH"/>
</dbReference>
<dbReference type="Pfam" id="PF22381">
    <property type="entry name" value="Staph_reg_Sar_Rot"/>
    <property type="match status" value="1"/>
</dbReference>
<evidence type="ECO:0000259" key="8">
    <source>
        <dbReference type="PROSITE" id="PS50995"/>
    </source>
</evidence>
<dbReference type="EMBL" id="JBJIAA010000003">
    <property type="protein sequence ID" value="MFL0249750.1"/>
    <property type="molecule type" value="Genomic_DNA"/>
</dbReference>
<gene>
    <name evidence="9" type="ORF">ACJDT4_04895</name>
</gene>
<dbReference type="SUPFAM" id="SSF46785">
    <property type="entry name" value="Winged helix' DNA-binding domain"/>
    <property type="match status" value="1"/>
</dbReference>
<keyword evidence="10" id="KW-1185">Reference proteome</keyword>
<feature type="domain" description="HTH marR-type" evidence="8">
    <location>
        <begin position="10"/>
        <end position="140"/>
    </location>
</feature>
<comment type="caution">
    <text evidence="9">The sequence shown here is derived from an EMBL/GenBank/DDBJ whole genome shotgun (WGS) entry which is preliminary data.</text>
</comment>
<protein>
    <recommendedName>
        <fullName evidence="6">HTH-type transcriptional regulator SarZ</fullName>
    </recommendedName>
    <alternativeName>
        <fullName evidence="7">Staphylococcal accessory regulator Z</fullName>
    </alternativeName>
</protein>
<evidence type="ECO:0000256" key="4">
    <source>
        <dbReference type="ARBA" id="ARBA00023163"/>
    </source>
</evidence>
<comment type="similarity">
    <text evidence="5">Belongs to the SarZ family.</text>
</comment>
<organism evidence="9 10">
    <name type="scientific">Clostridium neuense</name>
    <dbReference type="NCBI Taxonomy" id="1728934"/>
    <lineage>
        <taxon>Bacteria</taxon>
        <taxon>Bacillati</taxon>
        <taxon>Bacillota</taxon>
        <taxon>Clostridia</taxon>
        <taxon>Eubacteriales</taxon>
        <taxon>Clostridiaceae</taxon>
        <taxon>Clostridium</taxon>
    </lineage>
</organism>
<dbReference type="InterPro" id="IPR036390">
    <property type="entry name" value="WH_DNA-bd_sf"/>
</dbReference>
<keyword evidence="2" id="KW-0805">Transcription regulation</keyword>
<evidence type="ECO:0000313" key="10">
    <source>
        <dbReference type="Proteomes" id="UP001623592"/>
    </source>
</evidence>
<evidence type="ECO:0000256" key="1">
    <source>
        <dbReference type="ARBA" id="ARBA00004496"/>
    </source>
</evidence>
<dbReference type="RefSeq" id="WP_406786413.1">
    <property type="nucleotide sequence ID" value="NZ_JBJIAA010000003.1"/>
</dbReference>